<feature type="domain" description="Lipid-binding serum glycoprotein C-terminal" evidence="4">
    <location>
        <begin position="299"/>
        <end position="502"/>
    </location>
</feature>
<dbReference type="InParanoid" id="D2W423"/>
<gene>
    <name evidence="5" type="ORF">NAEGRDRAFT_76153</name>
</gene>
<dbReference type="GO" id="GO:0008289">
    <property type="term" value="F:lipid binding"/>
    <property type="evidence" value="ECO:0007669"/>
    <property type="project" value="InterPro"/>
</dbReference>
<dbReference type="InterPro" id="IPR017942">
    <property type="entry name" value="Lipid-bd_serum_glycop_N"/>
</dbReference>
<dbReference type="KEGG" id="ngr:NAEGRDRAFT_76153"/>
<evidence type="ECO:0000256" key="1">
    <source>
        <dbReference type="ARBA" id="ARBA00007292"/>
    </source>
</evidence>
<feature type="chain" id="PRO_5003038191" evidence="3">
    <location>
        <begin position="33"/>
        <end position="518"/>
    </location>
</feature>
<evidence type="ECO:0000313" key="5">
    <source>
        <dbReference type="EMBL" id="EFC36186.1"/>
    </source>
</evidence>
<keyword evidence="2" id="KW-1015">Disulfide bond</keyword>
<dbReference type="GeneID" id="8860872"/>
<dbReference type="PANTHER" id="PTHR10504:SF131">
    <property type="entry name" value="BPI2 DOMAIN-CONTAINING PROTEIN"/>
    <property type="match status" value="1"/>
</dbReference>
<dbReference type="Gene3D" id="3.15.20.10">
    <property type="entry name" value="Bactericidal permeability-increasing protein, domain 2"/>
    <property type="match status" value="1"/>
</dbReference>
<dbReference type="InterPro" id="IPR032942">
    <property type="entry name" value="BPI/LBP/Plunc"/>
</dbReference>
<evidence type="ECO:0000313" key="6">
    <source>
        <dbReference type="Proteomes" id="UP000006671"/>
    </source>
</evidence>
<dbReference type="OrthoDB" id="10255543at2759"/>
<proteinExistence type="inferred from homology"/>
<dbReference type="Pfam" id="PF01273">
    <property type="entry name" value="LBP_BPI_CETP"/>
    <property type="match status" value="1"/>
</dbReference>
<dbReference type="VEuPathDB" id="AmoebaDB:NAEGRDRAFT_76153"/>
<name>D2W423_NAEGR</name>
<evidence type="ECO:0000256" key="2">
    <source>
        <dbReference type="ARBA" id="ARBA00023157"/>
    </source>
</evidence>
<keyword evidence="3" id="KW-0732">Signal</keyword>
<dbReference type="AlphaFoldDB" id="D2W423"/>
<dbReference type="EMBL" id="GG738936">
    <property type="protein sequence ID" value="EFC36186.1"/>
    <property type="molecule type" value="Genomic_DNA"/>
</dbReference>
<comment type="similarity">
    <text evidence="1">Belongs to the BPI/LBP/Plunc superfamily. BPI/LBP family.</text>
</comment>
<dbReference type="RefSeq" id="XP_002668930.1">
    <property type="nucleotide sequence ID" value="XM_002668884.1"/>
</dbReference>
<accession>D2W423</accession>
<protein>
    <submittedName>
        <fullName evidence="5">Predicted protein</fullName>
    </submittedName>
</protein>
<dbReference type="PANTHER" id="PTHR10504">
    <property type="entry name" value="BACTERICIDAL PERMEABILITY-INCREASING BPI PROTEIN-RELATED"/>
    <property type="match status" value="1"/>
</dbReference>
<feature type="signal peptide" evidence="3">
    <location>
        <begin position="1"/>
        <end position="32"/>
    </location>
</feature>
<dbReference type="GO" id="GO:0005615">
    <property type="term" value="C:extracellular space"/>
    <property type="evidence" value="ECO:0007669"/>
    <property type="project" value="TreeGrafter"/>
</dbReference>
<dbReference type="Pfam" id="PF02886">
    <property type="entry name" value="LBP_BPI_CETP_C"/>
    <property type="match status" value="1"/>
</dbReference>
<dbReference type="Gene3D" id="3.15.10.10">
    <property type="entry name" value="Bactericidal permeability-increasing protein, domain 1"/>
    <property type="match status" value="1"/>
</dbReference>
<dbReference type="InterPro" id="IPR001124">
    <property type="entry name" value="Lipid-bd_serum_glycop_C"/>
</dbReference>
<organism evidence="6">
    <name type="scientific">Naegleria gruberi</name>
    <name type="common">Amoeba</name>
    <dbReference type="NCBI Taxonomy" id="5762"/>
    <lineage>
        <taxon>Eukaryota</taxon>
        <taxon>Discoba</taxon>
        <taxon>Heterolobosea</taxon>
        <taxon>Tetramitia</taxon>
        <taxon>Eutetramitia</taxon>
        <taxon>Vahlkampfiidae</taxon>
        <taxon>Naegleria</taxon>
    </lineage>
</organism>
<evidence type="ECO:0000259" key="4">
    <source>
        <dbReference type="SMART" id="SM00329"/>
    </source>
</evidence>
<dbReference type="SUPFAM" id="SSF55394">
    <property type="entry name" value="Bactericidal permeability-increasing protein, BPI"/>
    <property type="match status" value="2"/>
</dbReference>
<sequence length="518" mass="56326">MKRNMNNNTSLFLVGTTLIIVVLMMMIGGSESLKPISIHKLKKNSSVKQPMVLPSGISVNTQQRALNYMSNQLTPFIQKQITSTIAIPDVTTRVDTPIGHLTATISQITLSNFDISIPSIVVGPTALQITISNAQASLHCNWHYREDSWPHISDSGSADASVAIDITLTAQIVIIDESHFNVVLGNFNAKFTSFNLKLHGGASWLYNVFLNNFRDSIEQSAQNAINTQVAGAINTVLSKELATLNLQIPILSMGVLFDSTLQSVVYNTSNSLIVGTAGRLFVKNQPGYAGPTPSMPNSLGADKMAEIFVSDYTLNTAGFAFNEAGLFNYLLTQHIFPSSFQWLFNTTNLQYFLPQLYAKYPGLEMQIDFTTASPPTISISPANGAEVNLIAQAIFQVVQPTGPVNAFALNFNAVMDLEASIVASNITGTLTYKSSNVTLAYSNIGPLDVQLVSTIVDLIFEYGVVPIGNTLAKRGFPLPSLQGLTLVNPVISYQNRFIAIRSDFTYTPTTAAKKLKKY</sequence>
<dbReference type="InterPro" id="IPR017943">
    <property type="entry name" value="Bactericidal_perm-incr_a/b_dom"/>
</dbReference>
<dbReference type="OMA" id="WKARKRF"/>
<dbReference type="Proteomes" id="UP000006671">
    <property type="component" value="Unassembled WGS sequence"/>
</dbReference>
<keyword evidence="6" id="KW-1185">Reference proteome</keyword>
<dbReference type="SMART" id="SM00329">
    <property type="entry name" value="BPI2"/>
    <property type="match status" value="1"/>
</dbReference>
<dbReference type="eggNOG" id="KOG4160">
    <property type="taxonomic scope" value="Eukaryota"/>
</dbReference>
<evidence type="ECO:0000256" key="3">
    <source>
        <dbReference type="SAM" id="SignalP"/>
    </source>
</evidence>
<reference evidence="5 6" key="1">
    <citation type="journal article" date="2010" name="Cell">
        <title>The genome of Naegleria gruberi illuminates early eukaryotic versatility.</title>
        <authorList>
            <person name="Fritz-Laylin L.K."/>
            <person name="Prochnik S.E."/>
            <person name="Ginger M.L."/>
            <person name="Dacks J.B."/>
            <person name="Carpenter M.L."/>
            <person name="Field M.C."/>
            <person name="Kuo A."/>
            <person name="Paredez A."/>
            <person name="Chapman J."/>
            <person name="Pham J."/>
            <person name="Shu S."/>
            <person name="Neupane R."/>
            <person name="Cipriano M."/>
            <person name="Mancuso J."/>
            <person name="Tu H."/>
            <person name="Salamov A."/>
            <person name="Lindquist E."/>
            <person name="Shapiro H."/>
            <person name="Lucas S."/>
            <person name="Grigoriev I.V."/>
            <person name="Cande W.Z."/>
            <person name="Fulton C."/>
            <person name="Rokhsar D.S."/>
            <person name="Dawson S.C."/>
        </authorList>
    </citation>
    <scope>NUCLEOTIDE SEQUENCE [LARGE SCALE GENOMIC DNA]</scope>
    <source>
        <strain evidence="5 6">NEG-M</strain>
    </source>
</reference>